<protein>
    <recommendedName>
        <fullName evidence="4">DUF4149 domain-containing protein</fullName>
    </recommendedName>
</protein>
<comment type="caution">
    <text evidence="2">The sequence shown here is derived from an EMBL/GenBank/DDBJ whole genome shotgun (WGS) entry which is preliminary data.</text>
</comment>
<feature type="transmembrane region" description="Helical" evidence="1">
    <location>
        <begin position="80"/>
        <end position="97"/>
    </location>
</feature>
<dbReference type="AlphaFoldDB" id="A0A328NZL0"/>
<gene>
    <name evidence="2" type="ORF">PSN13_01372</name>
</gene>
<evidence type="ECO:0000256" key="1">
    <source>
        <dbReference type="SAM" id="Phobius"/>
    </source>
</evidence>
<organism evidence="2 3">
    <name type="scientific">Micromonospora saelicesensis</name>
    <dbReference type="NCBI Taxonomy" id="285676"/>
    <lineage>
        <taxon>Bacteria</taxon>
        <taxon>Bacillati</taxon>
        <taxon>Actinomycetota</taxon>
        <taxon>Actinomycetes</taxon>
        <taxon>Micromonosporales</taxon>
        <taxon>Micromonosporaceae</taxon>
        <taxon>Micromonospora</taxon>
    </lineage>
</organism>
<name>A0A328NZL0_9ACTN</name>
<keyword evidence="1" id="KW-0472">Membrane</keyword>
<evidence type="ECO:0008006" key="4">
    <source>
        <dbReference type="Google" id="ProtNLM"/>
    </source>
</evidence>
<evidence type="ECO:0000313" key="2">
    <source>
        <dbReference type="EMBL" id="RAO37390.1"/>
    </source>
</evidence>
<dbReference type="EMBL" id="PYAG01000005">
    <property type="protein sequence ID" value="RAO37390.1"/>
    <property type="molecule type" value="Genomic_DNA"/>
</dbReference>
<keyword evidence="1" id="KW-1133">Transmembrane helix</keyword>
<proteinExistence type="predicted"/>
<dbReference type="Proteomes" id="UP000249419">
    <property type="component" value="Unassembled WGS sequence"/>
</dbReference>
<evidence type="ECO:0000313" key="3">
    <source>
        <dbReference type="Proteomes" id="UP000249419"/>
    </source>
</evidence>
<sequence length="173" mass="18462">MTAQGRDQPGAIRREEQVRQRPVAARLAAVVLLAVPFVWLGMVLAISFLETPLKFRAPGITLPLGLGIGRLVFRALNAAELLLAAALTLAVLTSTAGRSTIAGVPTTVLIGLWALLVVQVAVLRPRLDRRAHQIIGGQVPPRSRLHLAYIAAECAKVILLPTLGIVVALRLMP</sequence>
<feature type="transmembrane region" description="Helical" evidence="1">
    <location>
        <begin position="145"/>
        <end position="169"/>
    </location>
</feature>
<reference evidence="2 3" key="1">
    <citation type="submission" date="2018-03" db="EMBL/GenBank/DDBJ databases">
        <title>Defining the species Micromonospora saelicesensis and Micromonospora noduli under the framework of genomics.</title>
        <authorList>
            <person name="Riesco R."/>
            <person name="Trujillo M.E."/>
        </authorList>
    </citation>
    <scope>NUCLEOTIDE SEQUENCE [LARGE SCALE GENOMIC DNA]</scope>
    <source>
        <strain evidence="2 3">PSN13</strain>
    </source>
</reference>
<keyword evidence="1" id="KW-0812">Transmembrane</keyword>
<accession>A0A328NZL0</accession>
<feature type="transmembrane region" description="Helical" evidence="1">
    <location>
        <begin position="23"/>
        <end position="49"/>
    </location>
</feature>
<feature type="transmembrane region" description="Helical" evidence="1">
    <location>
        <begin position="103"/>
        <end position="124"/>
    </location>
</feature>